<organism evidence="2 3">
    <name type="scientific">Leptospira ellinghausenii</name>
    <dbReference type="NCBI Taxonomy" id="1917822"/>
    <lineage>
        <taxon>Bacteria</taxon>
        <taxon>Pseudomonadati</taxon>
        <taxon>Spirochaetota</taxon>
        <taxon>Spirochaetia</taxon>
        <taxon>Leptospirales</taxon>
        <taxon>Leptospiraceae</taxon>
        <taxon>Leptospira</taxon>
    </lineage>
</organism>
<keyword evidence="3" id="KW-1185">Reference proteome</keyword>
<dbReference type="AlphaFoldDB" id="A0A2P2DIY9"/>
<gene>
    <name evidence="2" type="ORF">LPTSP2_39110</name>
</gene>
<evidence type="ECO:0000313" key="3">
    <source>
        <dbReference type="Proteomes" id="UP000245206"/>
    </source>
</evidence>
<comment type="caution">
    <text evidence="2">The sequence shown here is derived from an EMBL/GenBank/DDBJ whole genome shotgun (WGS) entry which is preliminary data.</text>
</comment>
<dbReference type="EMBL" id="BFAZ01000016">
    <property type="protein sequence ID" value="GBF44608.1"/>
    <property type="molecule type" value="Genomic_DNA"/>
</dbReference>
<feature type="transmembrane region" description="Helical" evidence="1">
    <location>
        <begin position="235"/>
        <end position="256"/>
    </location>
</feature>
<protein>
    <submittedName>
        <fullName evidence="2">Uncharacterized protein</fullName>
    </submittedName>
</protein>
<reference evidence="3" key="1">
    <citation type="journal article" date="2019" name="Microbiol. Immunol.">
        <title>Molecular and phenotypic characterization of Leptospira johnsonii sp. nov., Leptospira ellinghausenii sp. nov. and Leptospira ryugenii sp. nov. isolated from soil and water in Japan.</title>
        <authorList>
            <person name="Masuzawa T."/>
            <person name="Saito M."/>
            <person name="Nakao R."/>
            <person name="Nikaido Y."/>
            <person name="Matsumoto M."/>
            <person name="Ogawa M."/>
            <person name="Yokoyama M."/>
            <person name="Hidaka Y."/>
            <person name="Tomita J."/>
            <person name="Sakakibara K."/>
            <person name="Suzuki K."/>
            <person name="Yasuda S."/>
            <person name="Sato H."/>
            <person name="Yamaguchi M."/>
            <person name="Yoshida S.I."/>
            <person name="Koizumi N."/>
            <person name="Kawamura Y."/>
        </authorList>
    </citation>
    <scope>NUCLEOTIDE SEQUENCE [LARGE SCALE GENOMIC DNA]</scope>
    <source>
        <strain evidence="3">E18</strain>
    </source>
</reference>
<keyword evidence="1" id="KW-1133">Transmembrane helix</keyword>
<dbReference type="Proteomes" id="UP000245206">
    <property type="component" value="Unassembled WGS sequence"/>
</dbReference>
<name>A0A2P2DIY9_9LEPT</name>
<dbReference type="OrthoDB" id="5500487at2"/>
<proteinExistence type="predicted"/>
<evidence type="ECO:0000313" key="2">
    <source>
        <dbReference type="EMBL" id="GBF44608.1"/>
    </source>
</evidence>
<dbReference type="RefSeq" id="WP_108961577.1">
    <property type="nucleotide sequence ID" value="NZ_BFAZ01000016.1"/>
</dbReference>
<feature type="transmembrane region" description="Helical" evidence="1">
    <location>
        <begin position="176"/>
        <end position="198"/>
    </location>
</feature>
<accession>A0A2P2DIY9</accession>
<sequence>MKNTNYIKQISNALKTLKKETLKKQKASLESFPLWNDLDYKDVEFATNEIINLLETGVESNSFVNLAFTTVSNLANQINNLASLYSTLESTPSLQNYHNYIANLDNFRTFCRNYGIYSEIQLTPILPETKNSINIELGKLIQANNEVQSLKDDIKQLISPTIAGKLSKSYADRKKFIFFGRLFALILITVSLYFGLYYTNNLIKDILTSTKIESINNDTNEISDKTETIKNNITLTYIILRSLALIPIYSLIIFLINQYIKERNIEEDYAHKEAVSSTLKILGELISDPEKKDSVLLSASQIIYKKPIESKESKNKDITFSIKEIKDLLK</sequence>
<keyword evidence="1" id="KW-0472">Membrane</keyword>
<keyword evidence="1" id="KW-0812">Transmembrane</keyword>
<evidence type="ECO:0000256" key="1">
    <source>
        <dbReference type="SAM" id="Phobius"/>
    </source>
</evidence>